<dbReference type="PANTHER" id="PTHR13738">
    <property type="entry name" value="TROPONIN I"/>
    <property type="match status" value="1"/>
</dbReference>
<dbReference type="Gene3D" id="6.10.250.180">
    <property type="match status" value="1"/>
</dbReference>
<comment type="similarity">
    <text evidence="2">Belongs to the troponin I family.</text>
</comment>
<dbReference type="InterPro" id="IPR038077">
    <property type="entry name" value="Troponin_sf"/>
</dbReference>
<dbReference type="GO" id="GO:0060048">
    <property type="term" value="P:cardiac muscle contraction"/>
    <property type="evidence" value="ECO:0007669"/>
    <property type="project" value="TreeGrafter"/>
</dbReference>
<evidence type="ECO:0000313" key="10">
    <source>
        <dbReference type="RefSeq" id="XP_031421270.1"/>
    </source>
</evidence>
<evidence type="ECO:0000256" key="3">
    <source>
        <dbReference type="ARBA" id="ARBA00022990"/>
    </source>
</evidence>
<proteinExistence type="inferred from homology"/>
<dbReference type="PANTHER" id="PTHR13738:SF15">
    <property type="entry name" value="TROPONIN I, FAST SKELETAL MUSCLE"/>
    <property type="match status" value="1"/>
</dbReference>
<organism evidence="9 10">
    <name type="scientific">Clupea harengus</name>
    <name type="common">Atlantic herring</name>
    <dbReference type="NCBI Taxonomy" id="7950"/>
    <lineage>
        <taxon>Eukaryota</taxon>
        <taxon>Metazoa</taxon>
        <taxon>Chordata</taxon>
        <taxon>Craniata</taxon>
        <taxon>Vertebrata</taxon>
        <taxon>Euteleostomi</taxon>
        <taxon>Actinopterygii</taxon>
        <taxon>Neopterygii</taxon>
        <taxon>Teleostei</taxon>
        <taxon>Clupei</taxon>
        <taxon>Clupeiformes</taxon>
        <taxon>Clupeoidei</taxon>
        <taxon>Clupeidae</taxon>
        <taxon>Clupea</taxon>
    </lineage>
</organism>
<dbReference type="GO" id="GO:0003009">
    <property type="term" value="P:skeletal muscle contraction"/>
    <property type="evidence" value="ECO:0007669"/>
    <property type="project" value="TreeGrafter"/>
</dbReference>
<evidence type="ECO:0000256" key="2">
    <source>
        <dbReference type="ARBA" id="ARBA00009930"/>
    </source>
</evidence>
<comment type="function">
    <text evidence="1">Troponin I is the inhibitory subunit of troponin, the thin filament regulatory complex which confers calcium-sensitivity to striated muscle actomyosin ATPase activity.</text>
</comment>
<name>A0A6P8FC17_CLUHA</name>
<dbReference type="GO" id="GO:0003779">
    <property type="term" value="F:actin binding"/>
    <property type="evidence" value="ECO:0007669"/>
    <property type="project" value="UniProtKB-KW"/>
</dbReference>
<keyword evidence="3" id="KW-0007">Acetylation</keyword>
<gene>
    <name evidence="10" type="primary">LOC105904754</name>
</gene>
<dbReference type="SUPFAM" id="SSF90250">
    <property type="entry name" value="Troponin coil-coiled subunits"/>
    <property type="match status" value="1"/>
</dbReference>
<evidence type="ECO:0000256" key="8">
    <source>
        <dbReference type="ARBA" id="ARBA00042462"/>
    </source>
</evidence>
<evidence type="ECO:0000256" key="7">
    <source>
        <dbReference type="ARBA" id="ARBA00039349"/>
    </source>
</evidence>
<dbReference type="GeneID" id="105904754"/>
<sequence length="185" mass="20999">MSEKKMTSSRKHHLKSVMLAIAEKRMEQEAADLITAKAAYMNENCPEVSIPSGVEELQKLCKELHAKIDKADEERYDAAGKVTKGTKEVEELKFKVTEMKGMKKPALKKVRLSADQMLQALLGSKHKVSMDMRSNLKQVKKEVKDEVSIQCNQNMCHPIFSIIINKGLNTYVNKNVYIARVHTHN</sequence>
<evidence type="ECO:0000256" key="1">
    <source>
        <dbReference type="ARBA" id="ARBA00001988"/>
    </source>
</evidence>
<keyword evidence="9" id="KW-1185">Reference proteome</keyword>
<accession>A0A6P8FC17</accession>
<reference evidence="10" key="1">
    <citation type="submission" date="2025-08" db="UniProtKB">
        <authorList>
            <consortium name="RefSeq"/>
        </authorList>
    </citation>
    <scope>IDENTIFICATION</scope>
</reference>
<dbReference type="GO" id="GO:0005861">
    <property type="term" value="C:troponin complex"/>
    <property type="evidence" value="ECO:0007669"/>
    <property type="project" value="InterPro"/>
</dbReference>
<dbReference type="InterPro" id="IPR050875">
    <property type="entry name" value="Troponin_I"/>
</dbReference>
<keyword evidence="4" id="KW-0514">Muscle protein</keyword>
<dbReference type="KEGG" id="char:105904754"/>
<dbReference type="OrthoDB" id="371899at2759"/>
<evidence type="ECO:0000256" key="6">
    <source>
        <dbReference type="ARBA" id="ARBA00038767"/>
    </source>
</evidence>
<keyword evidence="5" id="KW-0009">Actin-binding</keyword>
<evidence type="ECO:0000256" key="4">
    <source>
        <dbReference type="ARBA" id="ARBA00023179"/>
    </source>
</evidence>
<comment type="subunit">
    <text evidence="6">Binds to actin and tropomyosin.</text>
</comment>
<dbReference type="Gene3D" id="1.20.5.350">
    <property type="match status" value="1"/>
</dbReference>
<evidence type="ECO:0000313" key="9">
    <source>
        <dbReference type="Proteomes" id="UP000515152"/>
    </source>
</evidence>
<dbReference type="InterPro" id="IPR001978">
    <property type="entry name" value="Troponin"/>
</dbReference>
<dbReference type="RefSeq" id="XP_031421270.1">
    <property type="nucleotide sequence ID" value="XM_031565410.2"/>
</dbReference>
<protein>
    <recommendedName>
        <fullName evidence="7">Troponin I, fast skeletal muscle</fullName>
    </recommendedName>
    <alternativeName>
        <fullName evidence="8">Troponin I, fast-twitch isoform</fullName>
    </alternativeName>
</protein>
<evidence type="ECO:0000256" key="5">
    <source>
        <dbReference type="ARBA" id="ARBA00023203"/>
    </source>
</evidence>
<dbReference type="Pfam" id="PF00992">
    <property type="entry name" value="Troponin"/>
    <property type="match status" value="1"/>
</dbReference>
<dbReference type="Proteomes" id="UP000515152">
    <property type="component" value="Chromosome 3"/>
</dbReference>
<dbReference type="AlphaFoldDB" id="A0A6P8FC17"/>